<dbReference type="EC" id="2.7.13.3" evidence="2"/>
<dbReference type="PANTHER" id="PTHR45339">
    <property type="entry name" value="HYBRID SIGNAL TRANSDUCTION HISTIDINE KINASE J"/>
    <property type="match status" value="1"/>
</dbReference>
<dbReference type="PROSITE" id="PS50109">
    <property type="entry name" value="HIS_KIN"/>
    <property type="match status" value="1"/>
</dbReference>
<dbReference type="PROSITE" id="PS50110">
    <property type="entry name" value="RESPONSE_REGULATORY"/>
    <property type="match status" value="2"/>
</dbReference>
<dbReference type="InterPro" id="IPR001789">
    <property type="entry name" value="Sig_transdc_resp-reg_receiver"/>
</dbReference>
<dbReference type="SUPFAM" id="SSF47384">
    <property type="entry name" value="Homodimeric domain of signal transducing histidine kinase"/>
    <property type="match status" value="1"/>
</dbReference>
<dbReference type="InterPro" id="IPR036890">
    <property type="entry name" value="HATPase_C_sf"/>
</dbReference>
<comment type="catalytic activity">
    <reaction evidence="1">
        <text>ATP + protein L-histidine = ADP + protein N-phospho-L-histidine.</text>
        <dbReference type="EC" id="2.7.13.3"/>
    </reaction>
</comment>
<sequence length="509" mass="53277">MTSTPKRRPRPNAVSAEELASLSHEFRTPLNGVLGMARLLEGTRLTAEQRAYVGALRESGEHLLSLVNDVLDFARLGAGKVELRPAAMDVEALLRSVCELLSPRAQEKGLEIAWAAPAGIGQILADEGRLRQILLNFAGNAVKFTETGGALLSVEARPGGRLRFLVEDTGPGVAPKARARIFEAFAQADPAHGAQLGGAGLGLAIARSLAAAMDGEVGVGAADGGGAAFWFEAAFERIAASEPEPPLAGRTVGLASPNPIVREAARRQLEACGARAIVAEAAEDLLASTGPDDVLLLDHALSDGARTLRRPSGRTALVLLDLAQRDRIDRYRQAGFAGYLIKPLRRTSLAERVLAAGGGGPAGKGHDDDERDAPAIAPGARVLLVEDNPVNALLARALLTREGCAVTHVPSGQAALEAAELAPFDLVLMDMRMPGLSGVDAARALRKAGVSTPIVALTANAFEDDRHACLAAGMDDFLVKPLSPPALRAALARWTRPGWTGRPERARAG</sequence>
<dbReference type="InterPro" id="IPR003594">
    <property type="entry name" value="HATPase_dom"/>
</dbReference>
<dbReference type="Gene3D" id="1.10.287.130">
    <property type="match status" value="1"/>
</dbReference>
<proteinExistence type="predicted"/>
<dbReference type="SMART" id="SM00388">
    <property type="entry name" value="HisKA"/>
    <property type="match status" value="1"/>
</dbReference>
<gene>
    <name evidence="7" type="ORF">ACFSC0_08285</name>
</gene>
<organism evidence="7 8">
    <name type="scientific">Phenylobacterium terrae</name>
    <dbReference type="NCBI Taxonomy" id="2665495"/>
    <lineage>
        <taxon>Bacteria</taxon>
        <taxon>Pseudomonadati</taxon>
        <taxon>Pseudomonadota</taxon>
        <taxon>Alphaproteobacteria</taxon>
        <taxon>Caulobacterales</taxon>
        <taxon>Caulobacteraceae</taxon>
        <taxon>Phenylobacterium</taxon>
    </lineage>
</organism>
<dbReference type="InterPro" id="IPR036097">
    <property type="entry name" value="HisK_dim/P_sf"/>
</dbReference>
<dbReference type="Pfam" id="PF00512">
    <property type="entry name" value="HisKA"/>
    <property type="match status" value="1"/>
</dbReference>
<dbReference type="SUPFAM" id="SSF55874">
    <property type="entry name" value="ATPase domain of HSP90 chaperone/DNA topoisomerase II/histidine kinase"/>
    <property type="match status" value="1"/>
</dbReference>
<dbReference type="CDD" id="cd17546">
    <property type="entry name" value="REC_hyHK_CKI1_RcsC-like"/>
    <property type="match status" value="1"/>
</dbReference>
<dbReference type="Gene3D" id="3.40.50.2300">
    <property type="match status" value="2"/>
</dbReference>
<dbReference type="PANTHER" id="PTHR45339:SF5">
    <property type="entry name" value="HISTIDINE KINASE"/>
    <property type="match status" value="1"/>
</dbReference>
<comment type="caution">
    <text evidence="7">The sequence shown here is derived from an EMBL/GenBank/DDBJ whole genome shotgun (WGS) entry which is preliminary data.</text>
</comment>
<evidence type="ECO:0000259" key="5">
    <source>
        <dbReference type="PROSITE" id="PS50109"/>
    </source>
</evidence>
<accession>A0ABW4MZK6</accession>
<evidence type="ECO:0000256" key="1">
    <source>
        <dbReference type="ARBA" id="ARBA00000085"/>
    </source>
</evidence>
<dbReference type="InterPro" id="IPR005467">
    <property type="entry name" value="His_kinase_dom"/>
</dbReference>
<dbReference type="Gene3D" id="3.30.565.10">
    <property type="entry name" value="Histidine kinase-like ATPase, C-terminal domain"/>
    <property type="match status" value="1"/>
</dbReference>
<feature type="domain" description="Histidine kinase" evidence="5">
    <location>
        <begin position="21"/>
        <end position="237"/>
    </location>
</feature>
<dbReference type="Proteomes" id="UP001597237">
    <property type="component" value="Unassembled WGS sequence"/>
</dbReference>
<dbReference type="RefSeq" id="WP_377284066.1">
    <property type="nucleotide sequence ID" value="NZ_JBHRSI010000010.1"/>
</dbReference>
<dbReference type="Pfam" id="PF00072">
    <property type="entry name" value="Response_reg"/>
    <property type="match status" value="1"/>
</dbReference>
<keyword evidence="8" id="KW-1185">Reference proteome</keyword>
<dbReference type="PRINTS" id="PR00344">
    <property type="entry name" value="BCTRLSENSOR"/>
</dbReference>
<dbReference type="InterPro" id="IPR004358">
    <property type="entry name" value="Sig_transdc_His_kin-like_C"/>
</dbReference>
<dbReference type="SUPFAM" id="SSF52172">
    <property type="entry name" value="CheY-like"/>
    <property type="match status" value="2"/>
</dbReference>
<reference evidence="8" key="1">
    <citation type="journal article" date="2019" name="Int. J. Syst. Evol. Microbiol.">
        <title>The Global Catalogue of Microorganisms (GCM) 10K type strain sequencing project: providing services to taxonomists for standard genome sequencing and annotation.</title>
        <authorList>
            <consortium name="The Broad Institute Genomics Platform"/>
            <consortium name="The Broad Institute Genome Sequencing Center for Infectious Disease"/>
            <person name="Wu L."/>
            <person name="Ma J."/>
        </authorList>
    </citation>
    <scope>NUCLEOTIDE SEQUENCE [LARGE SCALE GENOMIC DNA]</scope>
    <source>
        <strain evidence="8">DFY28</strain>
    </source>
</reference>
<keyword evidence="3 4" id="KW-0597">Phosphoprotein</keyword>
<dbReference type="InterPro" id="IPR003661">
    <property type="entry name" value="HisK_dim/P_dom"/>
</dbReference>
<name>A0ABW4MZK6_9CAUL</name>
<feature type="modified residue" description="4-aspartylphosphate" evidence="4">
    <location>
        <position position="298"/>
    </location>
</feature>
<feature type="domain" description="Response regulatory" evidence="6">
    <location>
        <begin position="251"/>
        <end position="357"/>
    </location>
</feature>
<dbReference type="SMART" id="SM00448">
    <property type="entry name" value="REC"/>
    <property type="match status" value="2"/>
</dbReference>
<feature type="modified residue" description="4-aspartylphosphate" evidence="4">
    <location>
        <position position="430"/>
    </location>
</feature>
<feature type="domain" description="Response regulatory" evidence="6">
    <location>
        <begin position="381"/>
        <end position="495"/>
    </location>
</feature>
<protein>
    <recommendedName>
        <fullName evidence="2">histidine kinase</fullName>
        <ecNumber evidence="2">2.7.13.3</ecNumber>
    </recommendedName>
</protein>
<evidence type="ECO:0000256" key="4">
    <source>
        <dbReference type="PROSITE-ProRule" id="PRU00169"/>
    </source>
</evidence>
<evidence type="ECO:0000256" key="2">
    <source>
        <dbReference type="ARBA" id="ARBA00012438"/>
    </source>
</evidence>
<dbReference type="CDD" id="cd00082">
    <property type="entry name" value="HisKA"/>
    <property type="match status" value="1"/>
</dbReference>
<dbReference type="SMART" id="SM00387">
    <property type="entry name" value="HATPase_c"/>
    <property type="match status" value="1"/>
</dbReference>
<dbReference type="Pfam" id="PF02518">
    <property type="entry name" value="HATPase_c"/>
    <property type="match status" value="1"/>
</dbReference>
<evidence type="ECO:0000256" key="3">
    <source>
        <dbReference type="ARBA" id="ARBA00022553"/>
    </source>
</evidence>
<evidence type="ECO:0000313" key="7">
    <source>
        <dbReference type="EMBL" id="MFD1783387.1"/>
    </source>
</evidence>
<evidence type="ECO:0000259" key="6">
    <source>
        <dbReference type="PROSITE" id="PS50110"/>
    </source>
</evidence>
<evidence type="ECO:0000313" key="8">
    <source>
        <dbReference type="Proteomes" id="UP001597237"/>
    </source>
</evidence>
<dbReference type="InterPro" id="IPR011006">
    <property type="entry name" value="CheY-like_superfamily"/>
</dbReference>
<dbReference type="EMBL" id="JBHUEY010000001">
    <property type="protein sequence ID" value="MFD1783387.1"/>
    <property type="molecule type" value="Genomic_DNA"/>
</dbReference>